<organism evidence="1">
    <name type="scientific">Davidia involucrata</name>
    <name type="common">Dove tree</name>
    <dbReference type="NCBI Taxonomy" id="16924"/>
    <lineage>
        <taxon>Eukaryota</taxon>
        <taxon>Viridiplantae</taxon>
        <taxon>Streptophyta</taxon>
        <taxon>Embryophyta</taxon>
        <taxon>Tracheophyta</taxon>
        <taxon>Spermatophyta</taxon>
        <taxon>Magnoliopsida</taxon>
        <taxon>eudicotyledons</taxon>
        <taxon>Gunneridae</taxon>
        <taxon>Pentapetalae</taxon>
        <taxon>asterids</taxon>
        <taxon>Cornales</taxon>
        <taxon>Nyssaceae</taxon>
        <taxon>Davidia</taxon>
    </lineage>
</organism>
<dbReference type="InterPro" id="IPR052810">
    <property type="entry name" value="Plant_NAT"/>
</dbReference>
<dbReference type="PANTHER" id="PTHR47370">
    <property type="entry name" value="ACYL-COA N-ACYLTRANSFERASES (NAT) SUPERFAMILY PROTEIN"/>
    <property type="match status" value="1"/>
</dbReference>
<keyword evidence="1" id="KW-0012">Acyltransferase</keyword>
<gene>
    <name evidence="1" type="ORF">Din_041978</name>
</gene>
<name>A0A5B7BVD2_DAVIN</name>
<dbReference type="AlphaFoldDB" id="A0A5B7BVD2"/>
<dbReference type="PANTHER" id="PTHR47370:SF4">
    <property type="entry name" value="N-ACETYLTRANSFERASE HLS1-LIKE-RELATED"/>
    <property type="match status" value="1"/>
</dbReference>
<proteinExistence type="predicted"/>
<dbReference type="GO" id="GO:0016746">
    <property type="term" value="F:acyltransferase activity"/>
    <property type="evidence" value="ECO:0007669"/>
    <property type="project" value="UniProtKB-KW"/>
</dbReference>
<dbReference type="EMBL" id="GHES01041978">
    <property type="protein sequence ID" value="MPA72537.1"/>
    <property type="molecule type" value="Transcribed_RNA"/>
</dbReference>
<sequence length="142" mass="16356">METVNILELTNIYKTEPIDQAISFYKDRLRGKDLYPVNIDAILKEKLSSSSTKTRSSWAMVSILNTSEAYKLQIRRCHPFKFFHTTLSHARDIIFPCLKLSAVSDHSLQEQPFGFLFLYGLHGEGERVGELMKSFGWDMECS</sequence>
<reference evidence="1" key="1">
    <citation type="submission" date="2019-08" db="EMBL/GenBank/DDBJ databases">
        <title>Reference gene set and small RNA set construction with multiple tissues from Davidia involucrata Baill.</title>
        <authorList>
            <person name="Yang H."/>
            <person name="Zhou C."/>
            <person name="Li G."/>
            <person name="Wang J."/>
            <person name="Gao P."/>
            <person name="Wang M."/>
            <person name="Wang R."/>
            <person name="Zhao Y."/>
        </authorList>
    </citation>
    <scope>NUCLEOTIDE SEQUENCE</scope>
    <source>
        <tissue evidence="1">Mixed with DoveR01_LX</tissue>
    </source>
</reference>
<protein>
    <submittedName>
        <fullName evidence="1">Putative Acyl-CoA N-acyltransferases superfamily protein</fullName>
    </submittedName>
</protein>
<keyword evidence="1" id="KW-0808">Transferase</keyword>
<accession>A0A5B7BVD2</accession>
<evidence type="ECO:0000313" key="1">
    <source>
        <dbReference type="EMBL" id="MPA72537.1"/>
    </source>
</evidence>